<evidence type="ECO:0000256" key="16">
    <source>
        <dbReference type="SAM" id="MobiDB-lite"/>
    </source>
</evidence>
<dbReference type="InterPro" id="IPR011992">
    <property type="entry name" value="EF-hand-dom_pair"/>
</dbReference>
<evidence type="ECO:0000256" key="11">
    <source>
        <dbReference type="ARBA" id="ARBA00023207"/>
    </source>
</evidence>
<dbReference type="SMART" id="SM00211">
    <property type="entry name" value="TY"/>
    <property type="match status" value="1"/>
</dbReference>
<keyword evidence="4" id="KW-0597">Phosphoprotein</keyword>
<comment type="subcellular location">
    <subcellularLocation>
        <location evidence="1">Secreted</location>
        <location evidence="1">Extracellular space</location>
        <location evidence="1">Extracellular matrix</location>
    </subcellularLocation>
</comment>
<dbReference type="InterPro" id="IPR018247">
    <property type="entry name" value="EF_Hand_1_Ca_BS"/>
</dbReference>
<dbReference type="GO" id="GO:0005615">
    <property type="term" value="C:extracellular space"/>
    <property type="evidence" value="ECO:0007669"/>
    <property type="project" value="TreeGrafter"/>
</dbReference>
<evidence type="ECO:0000259" key="17">
    <source>
        <dbReference type="PROSITE" id="PS51162"/>
    </source>
</evidence>
<dbReference type="GO" id="GO:0050840">
    <property type="term" value="F:extracellular matrix binding"/>
    <property type="evidence" value="ECO:0007669"/>
    <property type="project" value="TreeGrafter"/>
</dbReference>
<accession>A0A8C5JF16</accession>
<dbReference type="Gene3D" id="4.10.800.10">
    <property type="entry name" value="Thyroglobulin type-1"/>
    <property type="match status" value="1"/>
</dbReference>
<evidence type="ECO:0000256" key="12">
    <source>
        <dbReference type="ARBA" id="ARBA00054013"/>
    </source>
</evidence>
<comment type="caution">
    <text evidence="15">Lacks conserved residue(s) required for the propagation of feature annotation.</text>
</comment>
<dbReference type="Ensembl" id="ENSJHYT00000022046.1">
    <property type="protein sequence ID" value="ENSJHYP00000018259.1"/>
    <property type="gene ID" value="ENSJHYG00000013915.1"/>
</dbReference>
<keyword evidence="6" id="KW-0732">Signal</keyword>
<dbReference type="FunFam" id="3.30.60.30:FF:000003">
    <property type="entry name" value="SPARC/osteonectin, cwcv and kazal-like domains proteoglycan 3"/>
    <property type="match status" value="1"/>
</dbReference>
<dbReference type="Proteomes" id="UP000694408">
    <property type="component" value="Unplaced"/>
</dbReference>
<keyword evidence="9 15" id="KW-1015">Disulfide bond</keyword>
<keyword evidence="3" id="KW-0272">Extracellular matrix</keyword>
<dbReference type="Gene3D" id="3.30.60.30">
    <property type="match status" value="1"/>
</dbReference>
<dbReference type="InterPro" id="IPR019577">
    <property type="entry name" value="SPARC/Testican_Ca-bd-dom"/>
</dbReference>
<reference evidence="19" key="2">
    <citation type="submission" date="2025-09" db="UniProtKB">
        <authorList>
            <consortium name="Ensembl"/>
        </authorList>
    </citation>
    <scope>IDENTIFICATION</scope>
</reference>
<keyword evidence="20" id="KW-1185">Reference proteome</keyword>
<evidence type="ECO:0000256" key="1">
    <source>
        <dbReference type="ARBA" id="ARBA00004498"/>
    </source>
</evidence>
<dbReference type="GO" id="GO:0005518">
    <property type="term" value="F:collagen binding"/>
    <property type="evidence" value="ECO:0007669"/>
    <property type="project" value="TreeGrafter"/>
</dbReference>
<dbReference type="Pfam" id="PF00086">
    <property type="entry name" value="Thyroglobulin_1"/>
    <property type="match status" value="1"/>
</dbReference>
<keyword evidence="2" id="KW-0964">Secreted</keyword>
<dbReference type="InterPro" id="IPR036058">
    <property type="entry name" value="Kazal_dom_sf"/>
</dbReference>
<evidence type="ECO:0000256" key="7">
    <source>
        <dbReference type="ARBA" id="ARBA00022837"/>
    </source>
</evidence>
<dbReference type="CDD" id="cd00104">
    <property type="entry name" value="KAZAL_FS"/>
    <property type="match status" value="1"/>
</dbReference>
<dbReference type="PROSITE" id="PS00484">
    <property type="entry name" value="THYROGLOBULIN_1_1"/>
    <property type="match status" value="1"/>
</dbReference>
<dbReference type="AlphaFoldDB" id="A0A8C5JF16"/>
<keyword evidence="10" id="KW-0325">Glycoprotein</keyword>
<organism evidence="19 20">
    <name type="scientific">Junco hyemalis</name>
    <name type="common">Dark-eyed junco</name>
    <dbReference type="NCBI Taxonomy" id="40217"/>
    <lineage>
        <taxon>Eukaryota</taxon>
        <taxon>Metazoa</taxon>
        <taxon>Chordata</taxon>
        <taxon>Craniata</taxon>
        <taxon>Vertebrata</taxon>
        <taxon>Euteleostomi</taxon>
        <taxon>Archelosauria</taxon>
        <taxon>Archosauria</taxon>
        <taxon>Dinosauria</taxon>
        <taxon>Saurischia</taxon>
        <taxon>Theropoda</taxon>
        <taxon>Coelurosauria</taxon>
        <taxon>Aves</taxon>
        <taxon>Neognathae</taxon>
        <taxon>Neoaves</taxon>
        <taxon>Telluraves</taxon>
        <taxon>Australaves</taxon>
        <taxon>Passeriformes</taxon>
        <taxon>Passerellidae</taxon>
        <taxon>Junco</taxon>
    </lineage>
</organism>
<protein>
    <recommendedName>
        <fullName evidence="13">Testican-2</fullName>
    </recommendedName>
    <alternativeName>
        <fullName evidence="14">SPARC/osteonectin, CWCV, and Kazal-like domains proteoglycan 2</fullName>
    </alternativeName>
</protein>
<dbReference type="SUPFAM" id="SSF100895">
    <property type="entry name" value="Kazal-type serine protease inhibitors"/>
    <property type="match status" value="1"/>
</dbReference>
<dbReference type="PROSITE" id="PS51162">
    <property type="entry name" value="THYROGLOBULIN_1_2"/>
    <property type="match status" value="1"/>
</dbReference>
<evidence type="ECO:0000256" key="3">
    <source>
        <dbReference type="ARBA" id="ARBA00022530"/>
    </source>
</evidence>
<dbReference type="OMA" id="AMCINRK"/>
<dbReference type="Gene3D" id="1.10.238.10">
    <property type="entry name" value="EF-hand"/>
    <property type="match status" value="1"/>
</dbReference>
<evidence type="ECO:0000256" key="15">
    <source>
        <dbReference type="PROSITE-ProRule" id="PRU00500"/>
    </source>
</evidence>
<dbReference type="PROSITE" id="PS00018">
    <property type="entry name" value="EF_HAND_1"/>
    <property type="match status" value="1"/>
</dbReference>
<keyword evidence="7" id="KW-0106">Calcium</keyword>
<dbReference type="InterPro" id="IPR036857">
    <property type="entry name" value="Thyroglobulin_1_sf"/>
</dbReference>
<reference evidence="19" key="1">
    <citation type="submission" date="2025-08" db="UniProtKB">
        <authorList>
            <consortium name="Ensembl"/>
        </authorList>
    </citation>
    <scope>IDENTIFICATION</scope>
</reference>
<feature type="compositionally biased region" description="Acidic residues" evidence="16">
    <location>
        <begin position="422"/>
        <end position="454"/>
    </location>
</feature>
<dbReference type="Pfam" id="PF10591">
    <property type="entry name" value="SPARC_Ca_bdg"/>
    <property type="match status" value="1"/>
</dbReference>
<keyword evidence="5" id="KW-0479">Metal-binding</keyword>
<evidence type="ECO:0000256" key="10">
    <source>
        <dbReference type="ARBA" id="ARBA00023180"/>
    </source>
</evidence>
<evidence type="ECO:0000256" key="2">
    <source>
        <dbReference type="ARBA" id="ARBA00022525"/>
    </source>
</evidence>
<feature type="domain" description="Kazal-like" evidence="18">
    <location>
        <begin position="162"/>
        <end position="213"/>
    </location>
</feature>
<dbReference type="GO" id="GO:0005509">
    <property type="term" value="F:calcium ion binding"/>
    <property type="evidence" value="ECO:0007669"/>
    <property type="project" value="InterPro"/>
</dbReference>
<proteinExistence type="predicted"/>
<evidence type="ECO:0000256" key="5">
    <source>
        <dbReference type="ARBA" id="ARBA00022723"/>
    </source>
</evidence>
<feature type="domain" description="Thyroglobulin type-1" evidence="17">
    <location>
        <begin position="340"/>
        <end position="406"/>
    </location>
</feature>
<dbReference type="PANTHER" id="PTHR13866:SF18">
    <property type="entry name" value="TESTICAN-2"/>
    <property type="match status" value="1"/>
</dbReference>
<dbReference type="FunFam" id="4.10.800.10:FF:000001">
    <property type="entry name" value="Testican-3 isoform 2"/>
    <property type="match status" value="1"/>
</dbReference>
<comment type="function">
    <text evidence="12">May participate in diverse steps of neurogenesis. Binds calcium.</text>
</comment>
<evidence type="ECO:0000256" key="4">
    <source>
        <dbReference type="ARBA" id="ARBA00022553"/>
    </source>
</evidence>
<dbReference type="SUPFAM" id="SSF57610">
    <property type="entry name" value="Thyroglobulin type-1 domain"/>
    <property type="match status" value="1"/>
</dbReference>
<evidence type="ECO:0000259" key="18">
    <source>
        <dbReference type="PROSITE" id="PS51465"/>
    </source>
</evidence>
<dbReference type="InterPro" id="IPR000716">
    <property type="entry name" value="Thyroglobulin_1"/>
</dbReference>
<evidence type="ECO:0000313" key="19">
    <source>
        <dbReference type="Ensembl" id="ENSJHYP00000018259.1"/>
    </source>
</evidence>
<evidence type="ECO:0000313" key="20">
    <source>
        <dbReference type="Proteomes" id="UP000694408"/>
    </source>
</evidence>
<dbReference type="PANTHER" id="PTHR13866">
    <property type="entry name" value="SPARC OSTEONECTIN"/>
    <property type="match status" value="1"/>
</dbReference>
<feature type="disulfide bond" evidence="15">
    <location>
        <begin position="378"/>
        <end position="385"/>
    </location>
</feature>
<sequence length="454" mass="49062">MARPARCHRPRHLHSYGLSPIRRMTTSRAGRTTSPGMKVPLGWVWDGAQWAPCQPVWREGGVALSVCTPGLSLPLGAVLGSLRAGSSSWSRGCGQWRFVPALPGSRGAPRPSASVPAALDTTKDPCQKVKCSRHKVCVAQGYQRAMCISRKKLEHRIKPLGPKAHGGCKPCHAAPLAAVCGSDGHTYSSACKLEQQACLASKQLTVRCEGQCPCPTPHSPAGDTKQELCTGQDLADLGDRLRDWFQLLRENAKQNGTAGLPASPSSALERSVAAACKEAVGWMFARLDTSGDLFLEAAELAAINLDKYEVCIRAFFNSCDTSKDGRVSAPEWCFCFWREKPPCLRELEKIQIQEATKKKLGTFIPSCDEDGYYRRAQCEPGGGECWCVDQHGAELTGTRGHGSPDCDEATGFSGDFGSSVGWEDEEEKEPEEAGEEGEEEEGEAGEGDDGGYIW</sequence>
<dbReference type="SUPFAM" id="SSF47473">
    <property type="entry name" value="EF-hand"/>
    <property type="match status" value="1"/>
</dbReference>
<dbReference type="CDD" id="cd00191">
    <property type="entry name" value="TY"/>
    <property type="match status" value="1"/>
</dbReference>
<evidence type="ECO:0000256" key="8">
    <source>
        <dbReference type="ARBA" id="ARBA00022974"/>
    </source>
</evidence>
<dbReference type="FunFam" id="1.10.238.10:FF:000101">
    <property type="entry name" value="SPARC/osteonectin, cwcv and kazal-like domains proteoglycan 2"/>
    <property type="match status" value="1"/>
</dbReference>
<feature type="region of interest" description="Disordered" evidence="16">
    <location>
        <begin position="399"/>
        <end position="454"/>
    </location>
</feature>
<evidence type="ECO:0000256" key="9">
    <source>
        <dbReference type="ARBA" id="ARBA00023157"/>
    </source>
</evidence>
<keyword evidence="8" id="KW-0654">Proteoglycan</keyword>
<dbReference type="PROSITE" id="PS51465">
    <property type="entry name" value="KAZAL_2"/>
    <property type="match status" value="1"/>
</dbReference>
<evidence type="ECO:0000256" key="6">
    <source>
        <dbReference type="ARBA" id="ARBA00022729"/>
    </source>
</evidence>
<evidence type="ECO:0000256" key="13">
    <source>
        <dbReference type="ARBA" id="ARBA00069184"/>
    </source>
</evidence>
<dbReference type="SMART" id="SM00280">
    <property type="entry name" value="KAZAL"/>
    <property type="match status" value="1"/>
</dbReference>
<keyword evidence="11" id="KW-0357">Heparan sulfate</keyword>
<dbReference type="Pfam" id="PF07648">
    <property type="entry name" value="Kazal_2"/>
    <property type="match status" value="1"/>
</dbReference>
<dbReference type="InterPro" id="IPR002350">
    <property type="entry name" value="Kazal_dom"/>
</dbReference>
<name>A0A8C5JF16_JUNHY</name>
<evidence type="ECO:0000256" key="14">
    <source>
        <dbReference type="ARBA" id="ARBA00077291"/>
    </source>
</evidence>